<evidence type="ECO:0000313" key="3">
    <source>
        <dbReference type="Proteomes" id="UP001501183"/>
    </source>
</evidence>
<dbReference type="Pfam" id="PF07969">
    <property type="entry name" value="Amidohydro_3"/>
    <property type="match status" value="1"/>
</dbReference>
<dbReference type="Gene3D" id="3.20.20.140">
    <property type="entry name" value="Metal-dependent hydrolases"/>
    <property type="match status" value="2"/>
</dbReference>
<dbReference type="InterPro" id="IPR013108">
    <property type="entry name" value="Amidohydro_3"/>
</dbReference>
<dbReference type="InterPro" id="IPR050378">
    <property type="entry name" value="Metallo-dep_Hydrolases_sf"/>
</dbReference>
<dbReference type="EMBL" id="BAABFB010000088">
    <property type="protein sequence ID" value="GAA4491308.1"/>
    <property type="molecule type" value="Genomic_DNA"/>
</dbReference>
<dbReference type="InterPro" id="IPR032466">
    <property type="entry name" value="Metal_Hydrolase"/>
</dbReference>
<gene>
    <name evidence="2" type="ORF">GCM10023094_55630</name>
</gene>
<proteinExistence type="predicted"/>
<dbReference type="PANTHER" id="PTHR11647:SF1">
    <property type="entry name" value="COLLAPSIN RESPONSE MEDIATOR PROTEIN"/>
    <property type="match status" value="1"/>
</dbReference>
<dbReference type="PANTHER" id="PTHR11647">
    <property type="entry name" value="HYDRANTOINASE/DIHYDROPYRIMIDINASE FAMILY MEMBER"/>
    <property type="match status" value="1"/>
</dbReference>
<accession>A0ABP8PSX0</accession>
<dbReference type="SUPFAM" id="SSF51556">
    <property type="entry name" value="Metallo-dependent hydrolases"/>
    <property type="match status" value="1"/>
</dbReference>
<dbReference type="Proteomes" id="UP001501183">
    <property type="component" value="Unassembled WGS sequence"/>
</dbReference>
<keyword evidence="3" id="KW-1185">Reference proteome</keyword>
<comment type="caution">
    <text evidence="2">The sequence shown here is derived from an EMBL/GenBank/DDBJ whole genome shotgun (WGS) entry which is preliminary data.</text>
</comment>
<feature type="domain" description="Amidohydrolase 3" evidence="1">
    <location>
        <begin position="50"/>
        <end position="557"/>
    </location>
</feature>
<evidence type="ECO:0000313" key="2">
    <source>
        <dbReference type="EMBL" id="GAA4491308.1"/>
    </source>
</evidence>
<protein>
    <submittedName>
        <fullName evidence="2">Amidohydrolase family protein</fullName>
    </submittedName>
</protein>
<sequence length="577" mass="62652">MGHMTEHTYDLVVRGGTVYDGTGTPGRSADIAVTDGKIVVVGAVSGTGAEEIDARGLIVTPGFVDIHTHYDGQALWSDQLAPSSWHGVTTAVMGNCGVGFAPCKPQDRTALIALMEGVEDIPAAVMHEGLNWRWESFPEYLEVVDSMPRDIDLCALVPHAPIRVFVMGERALRLEPATPDDVARMRELVAEAIRAGAFGVSTSRSIAHRNCAGDFTPTLLARESEIAGLVMGLDDAGRGIFEVVGESGDSEVVGEFELIRRSLEKSGRPGVFSLIQSGSQPNKNQWRELMELADRAIEEGVSLRPVVAPRSISILLGLEGSQNPFSGTATYREIAALPLDERVAIMKDPAIRRRILSDDPTEFSTFALMSRIPYWNMFRFGDPPNYTPSASESIAAIAERDNRDPADIAYDIMLESDGMGFIYVPFANYASGDLSVCEEMLANPNTIMGLGDGGAHVGFILDAGFPTWLLTYWVKDRRRFSLEEAVRRLTSDTAESVGLSDRGRIDVGLRADLNVIDFDRLNFGPPYVAYDLPAGGRRLLQKANGYQATIVAGRTVYRNGVDTGARPGRLVRSGSVH</sequence>
<evidence type="ECO:0000259" key="1">
    <source>
        <dbReference type="Pfam" id="PF07969"/>
    </source>
</evidence>
<dbReference type="CDD" id="cd01297">
    <property type="entry name" value="D-aminoacylase"/>
    <property type="match status" value="1"/>
</dbReference>
<reference evidence="3" key="1">
    <citation type="journal article" date="2019" name="Int. J. Syst. Evol. Microbiol.">
        <title>The Global Catalogue of Microorganisms (GCM) 10K type strain sequencing project: providing services to taxonomists for standard genome sequencing and annotation.</title>
        <authorList>
            <consortium name="The Broad Institute Genomics Platform"/>
            <consortium name="The Broad Institute Genome Sequencing Center for Infectious Disease"/>
            <person name="Wu L."/>
            <person name="Ma J."/>
        </authorList>
    </citation>
    <scope>NUCLEOTIDE SEQUENCE [LARGE SCALE GENOMIC DNA]</scope>
    <source>
        <strain evidence="3">JCM 32206</strain>
    </source>
</reference>
<dbReference type="InterPro" id="IPR011059">
    <property type="entry name" value="Metal-dep_hydrolase_composite"/>
</dbReference>
<dbReference type="SUPFAM" id="SSF51338">
    <property type="entry name" value="Composite domain of metallo-dependent hydrolases"/>
    <property type="match status" value="1"/>
</dbReference>
<organism evidence="2 3">
    <name type="scientific">Rhodococcus olei</name>
    <dbReference type="NCBI Taxonomy" id="2161675"/>
    <lineage>
        <taxon>Bacteria</taxon>
        <taxon>Bacillati</taxon>
        <taxon>Actinomycetota</taxon>
        <taxon>Actinomycetes</taxon>
        <taxon>Mycobacteriales</taxon>
        <taxon>Nocardiaceae</taxon>
        <taxon>Rhodococcus</taxon>
    </lineage>
</organism>
<name>A0ABP8PSX0_9NOCA</name>